<evidence type="ECO:0000313" key="2">
    <source>
        <dbReference type="Proteomes" id="UP000182798"/>
    </source>
</evidence>
<sequence length="76" mass="8957">MADMNKPIFPLKAIFYNNDSSIEDIWVLNNLYDISCNIEEYDSNISDDSLRIFDAKNQEVHLEMDLHHEVKVLKLK</sequence>
<gene>
    <name evidence="1" type="ORF">BGC33_05235</name>
</gene>
<dbReference type="AlphaFoldDB" id="A0A1J5U838"/>
<organism evidence="1 2">
    <name type="scientific">Bathymodiolus thermophilus thioautotrophic gill symbiont</name>
    <dbReference type="NCBI Taxonomy" id="2360"/>
    <lineage>
        <taxon>Bacteria</taxon>
        <taxon>Pseudomonadati</taxon>
        <taxon>Pseudomonadota</taxon>
        <taxon>Gammaproteobacteria</taxon>
        <taxon>sulfur-oxidizing symbionts</taxon>
    </lineage>
</organism>
<reference evidence="2" key="1">
    <citation type="submission" date="2016-09" db="EMBL/GenBank/DDBJ databases">
        <title>Genome Sequence of Bathymodiolus thermophilus sulfur-oxidizing gill endosymbiont.</title>
        <authorList>
            <person name="Ponnudurai R."/>
            <person name="Kleiner M."/>
            <person name="Sayavedra L."/>
            <person name="Thuermer A."/>
            <person name="Felbeck H."/>
            <person name="Schlueter R."/>
            <person name="Schweder T."/>
            <person name="Markert S."/>
        </authorList>
    </citation>
    <scope>NUCLEOTIDE SEQUENCE [LARGE SCALE GENOMIC DNA]</scope>
    <source>
        <strain evidence="2">BAT/CrabSpa'14</strain>
    </source>
</reference>
<evidence type="ECO:0000313" key="1">
    <source>
        <dbReference type="EMBL" id="OIR25014.2"/>
    </source>
</evidence>
<dbReference type="Proteomes" id="UP000182798">
    <property type="component" value="Unassembled WGS sequence"/>
</dbReference>
<accession>A0A1J5U838</accession>
<dbReference type="EMBL" id="MIQH01000436">
    <property type="protein sequence ID" value="OIR25014.2"/>
    <property type="molecule type" value="Genomic_DNA"/>
</dbReference>
<dbReference type="RefSeq" id="WP_071563932.1">
    <property type="nucleotide sequence ID" value="NZ_CAESAQ020000095.1"/>
</dbReference>
<proteinExistence type="predicted"/>
<protein>
    <submittedName>
        <fullName evidence="1">Uncharacterized protein</fullName>
    </submittedName>
</protein>
<comment type="caution">
    <text evidence="1">The sequence shown here is derived from an EMBL/GenBank/DDBJ whole genome shotgun (WGS) entry which is preliminary data.</text>
</comment>
<name>A0A1J5U838_9GAMM</name>